<accession>A0AAV1YE58</accession>
<dbReference type="AlphaFoldDB" id="A0AAV1YE58"/>
<evidence type="ECO:0000256" key="1">
    <source>
        <dbReference type="SAM" id="MobiDB-lite"/>
    </source>
</evidence>
<dbReference type="EMBL" id="CAXHTB010000023">
    <property type="protein sequence ID" value="CAL0331304.1"/>
    <property type="molecule type" value="Genomic_DNA"/>
</dbReference>
<evidence type="ECO:0000313" key="3">
    <source>
        <dbReference type="Proteomes" id="UP001497480"/>
    </source>
</evidence>
<dbReference type="Proteomes" id="UP001497480">
    <property type="component" value="Unassembled WGS sequence"/>
</dbReference>
<proteinExistence type="predicted"/>
<organism evidence="2 3">
    <name type="scientific">Lupinus luteus</name>
    <name type="common">European yellow lupine</name>
    <dbReference type="NCBI Taxonomy" id="3873"/>
    <lineage>
        <taxon>Eukaryota</taxon>
        <taxon>Viridiplantae</taxon>
        <taxon>Streptophyta</taxon>
        <taxon>Embryophyta</taxon>
        <taxon>Tracheophyta</taxon>
        <taxon>Spermatophyta</taxon>
        <taxon>Magnoliopsida</taxon>
        <taxon>eudicotyledons</taxon>
        <taxon>Gunneridae</taxon>
        <taxon>Pentapetalae</taxon>
        <taxon>rosids</taxon>
        <taxon>fabids</taxon>
        <taxon>Fabales</taxon>
        <taxon>Fabaceae</taxon>
        <taxon>Papilionoideae</taxon>
        <taxon>50 kb inversion clade</taxon>
        <taxon>genistoids sensu lato</taxon>
        <taxon>core genistoids</taxon>
        <taxon>Genisteae</taxon>
        <taxon>Lupinus</taxon>
    </lineage>
</organism>
<keyword evidence="3" id="KW-1185">Reference proteome</keyword>
<protein>
    <submittedName>
        <fullName evidence="2">Uncharacterized protein</fullName>
    </submittedName>
</protein>
<gene>
    <name evidence="2" type="ORF">LLUT_LOCUS32364</name>
</gene>
<sequence>MTASHKAKSESEALEQAGTKREALEIIIGGGSYTPVPSPQCPSPPPAPCPPPPPPPPLQQLTRLEKARLVLLNFKKIDR</sequence>
<evidence type="ECO:0000313" key="2">
    <source>
        <dbReference type="EMBL" id="CAL0331304.1"/>
    </source>
</evidence>
<name>A0AAV1YE58_LUPLU</name>
<reference evidence="2 3" key="1">
    <citation type="submission" date="2024-03" db="EMBL/GenBank/DDBJ databases">
        <authorList>
            <person name="Martinez-Hernandez J."/>
        </authorList>
    </citation>
    <scope>NUCLEOTIDE SEQUENCE [LARGE SCALE GENOMIC DNA]</scope>
</reference>
<feature type="region of interest" description="Disordered" evidence="1">
    <location>
        <begin position="30"/>
        <end position="60"/>
    </location>
</feature>
<comment type="caution">
    <text evidence="2">The sequence shown here is derived from an EMBL/GenBank/DDBJ whole genome shotgun (WGS) entry which is preliminary data.</text>
</comment>
<feature type="region of interest" description="Disordered" evidence="1">
    <location>
        <begin position="1"/>
        <end position="20"/>
    </location>
</feature>
<feature type="compositionally biased region" description="Pro residues" evidence="1">
    <location>
        <begin position="36"/>
        <end position="58"/>
    </location>
</feature>